<evidence type="ECO:0000313" key="8">
    <source>
        <dbReference type="Proteomes" id="UP000594454"/>
    </source>
</evidence>
<keyword evidence="1 3" id="KW-0963">Cytoplasm</keyword>
<proteinExistence type="inferred from homology"/>
<dbReference type="InParanoid" id="A0A7R8YP59"/>
<protein>
    <recommendedName>
        <fullName evidence="3">Protein kintoun</fullName>
    </recommendedName>
    <alternativeName>
        <fullName evidence="3">Dynein assembly factor 2, axonemal homolog</fullName>
    </alternativeName>
</protein>
<evidence type="ECO:0000256" key="3">
    <source>
        <dbReference type="HAMAP-Rule" id="MF_03069"/>
    </source>
</evidence>
<feature type="compositionally biased region" description="Low complexity" evidence="4">
    <location>
        <begin position="228"/>
        <end position="237"/>
    </location>
</feature>
<feature type="compositionally biased region" description="Basic residues" evidence="4">
    <location>
        <begin position="594"/>
        <end position="605"/>
    </location>
</feature>
<feature type="compositionally biased region" description="Polar residues" evidence="4">
    <location>
        <begin position="570"/>
        <end position="590"/>
    </location>
</feature>
<gene>
    <name evidence="7" type="ORF">HERILL_LOCUS428</name>
</gene>
<dbReference type="OrthoDB" id="546764at2759"/>
<feature type="compositionally biased region" description="Basic and acidic residues" evidence="4">
    <location>
        <begin position="357"/>
        <end position="372"/>
    </location>
</feature>
<comment type="subcellular location">
    <subcellularLocation>
        <location evidence="3">Cytoplasm</location>
    </subcellularLocation>
    <subcellularLocation>
        <location evidence="2">Dynein axonemal particle</location>
    </subcellularLocation>
</comment>
<feature type="compositionally biased region" description="Basic and acidic residues" evidence="4">
    <location>
        <begin position="638"/>
        <end position="652"/>
    </location>
</feature>
<dbReference type="FunCoup" id="A0A7R8YP59">
    <property type="interactions" value="381"/>
</dbReference>
<feature type="region of interest" description="Disordered" evidence="4">
    <location>
        <begin position="627"/>
        <end position="659"/>
    </location>
</feature>
<feature type="domain" description="PIH1D1/2/3 CS-like" evidence="6">
    <location>
        <begin position="245"/>
        <end position="346"/>
    </location>
</feature>
<feature type="region of interest" description="Disordered" evidence="4">
    <location>
        <begin position="392"/>
        <end position="411"/>
    </location>
</feature>
<dbReference type="OMA" id="CFLNISK"/>
<dbReference type="HAMAP" id="MF_03069">
    <property type="entry name" value="Kintoun"/>
    <property type="match status" value="1"/>
</dbReference>
<feature type="region of interest" description="Disordered" evidence="4">
    <location>
        <begin position="567"/>
        <end position="608"/>
    </location>
</feature>
<reference evidence="7 8" key="1">
    <citation type="submission" date="2020-11" db="EMBL/GenBank/DDBJ databases">
        <authorList>
            <person name="Wallbank WR R."/>
            <person name="Pardo Diaz C."/>
            <person name="Kozak K."/>
            <person name="Martin S."/>
            <person name="Jiggins C."/>
            <person name="Moest M."/>
            <person name="Warren A I."/>
            <person name="Generalovic N T."/>
            <person name="Byers J.R.P. K."/>
            <person name="Montejo-Kovacevich G."/>
            <person name="Yen C E."/>
        </authorList>
    </citation>
    <scope>NUCLEOTIDE SEQUENCE [LARGE SCALE GENOMIC DNA]</scope>
</reference>
<keyword evidence="8" id="KW-1185">Reference proteome</keyword>
<evidence type="ECO:0000259" key="6">
    <source>
        <dbReference type="Pfam" id="PF18201"/>
    </source>
</evidence>
<evidence type="ECO:0000256" key="2">
    <source>
        <dbReference type="ARBA" id="ARBA00024190"/>
    </source>
</evidence>
<dbReference type="GO" id="GO:0070286">
    <property type="term" value="P:axonemal dynein complex assembly"/>
    <property type="evidence" value="ECO:0007669"/>
    <property type="project" value="UniProtKB-UniRule"/>
</dbReference>
<feature type="region of interest" description="Disordered" evidence="4">
    <location>
        <begin position="740"/>
        <end position="822"/>
    </location>
</feature>
<comment type="function">
    <text evidence="3">Required for cytoplasmic pre-assembly of axonemal dyneins, thereby playing a central role in motility in cilia and flagella. Involved in pre-assembly of dynein arm complexes in the cytoplasm before intraflagellar transport loads them for the ciliary compartment.</text>
</comment>
<feature type="domain" description="PIH1 N-terminal" evidence="5">
    <location>
        <begin position="41"/>
        <end position="203"/>
    </location>
</feature>
<dbReference type="GO" id="GO:0120293">
    <property type="term" value="C:dynein axonemal particle"/>
    <property type="evidence" value="ECO:0007669"/>
    <property type="project" value="UniProtKB-SubCell"/>
</dbReference>
<dbReference type="PANTHER" id="PTHR22997:SF3">
    <property type="entry name" value="PROTEIN KINTOUN"/>
    <property type="match status" value="1"/>
</dbReference>
<accession>A0A7R8YP59</accession>
<sequence length="822" mass="92287">MARSPKSWEDLNLTRDEVENMTKAFKDETFKKMFFDYCEEIQSPENRRIFQQELTQLEAERGVDITFINPEPGFVAKTSVDGTTKAFVNIAQSDKVERPKSNPQMDHATGKKGLMWSIPLSQAPPRKDFDKKGGSCMVFDVVFHPDALRMAEKNAAFKKHLVETACDAVEREHKVKLDRANLKFPKIAFKGVAQPTVIRKMSDKAPEPQEPSPIDDLLPPLPKESGKPKSFTSTSPKSRPKLDDYTTPQFVIKHRRAVDYSEMTFELDAKLNVTIPRELVVEISLPLLNSTSECNLDVTERKLYLKSTQPAKYKLNVDLPFPVNDKEGFAKFDKTTRKLTVTLPVVSDAKERTLKDLYREDSGVESDVRDDSGNVSPSPEDNPKVIELPSVSAEMSPGNSASSDPDPIPTEAPFLDPNIEYNFPPNFDCNTLDDNLAFTLHVKNVQPDSIEHVKTENSVHVKFSTVGAGFYPVFYAFYVQFPSNSKATIREVDIEPWDNNVIVNLALADYEGLQSYQAGPNTASLKDHPITEDFVVNPNKFNLLQEKDELEVSVKPLPDTNHIEIEIKSSQDSLNQPSPTESSGSKQTHPSGAAKKHKKKNKKRRSLSESACDEFKSIEIVSEGDTIADIPADNGDSSTERRKLRSLSESRGNDSTISPCHKGILKYRSRYERSMSESCSSFDEHSSFSCSVEFGGIGSFDDIPEEGRDDCAGLSESCKKTVRFSDVIKRQLFRLDSSILGQRKKNQKKKSQKLRARQRRNSEGDSIDDDDKSPRNESIIQKKSSKHDSGLDLSVEEKSIEDSDDHSDHDGTKNGLMFDMEI</sequence>
<dbReference type="Pfam" id="PF08190">
    <property type="entry name" value="PIH1"/>
    <property type="match status" value="1"/>
</dbReference>
<dbReference type="AlphaFoldDB" id="A0A7R8YP59"/>
<organism evidence="7 8">
    <name type="scientific">Hermetia illucens</name>
    <name type="common">Black soldier fly</name>
    <dbReference type="NCBI Taxonomy" id="343691"/>
    <lineage>
        <taxon>Eukaryota</taxon>
        <taxon>Metazoa</taxon>
        <taxon>Ecdysozoa</taxon>
        <taxon>Arthropoda</taxon>
        <taxon>Hexapoda</taxon>
        <taxon>Insecta</taxon>
        <taxon>Pterygota</taxon>
        <taxon>Neoptera</taxon>
        <taxon>Endopterygota</taxon>
        <taxon>Diptera</taxon>
        <taxon>Brachycera</taxon>
        <taxon>Stratiomyomorpha</taxon>
        <taxon>Stratiomyidae</taxon>
        <taxon>Hermetiinae</taxon>
        <taxon>Hermetia</taxon>
    </lineage>
</organism>
<dbReference type="InterPro" id="IPR034727">
    <property type="entry name" value="Kintoun"/>
</dbReference>
<feature type="compositionally biased region" description="Basic and acidic residues" evidence="4">
    <location>
        <begin position="786"/>
        <end position="812"/>
    </location>
</feature>
<dbReference type="InterPro" id="IPR012981">
    <property type="entry name" value="PIH1_N"/>
</dbReference>
<dbReference type="PANTHER" id="PTHR22997">
    <property type="entry name" value="PIH1 DOMAIN-CONTAINING PROTEIN 1"/>
    <property type="match status" value="1"/>
</dbReference>
<feature type="region of interest" description="Disordered" evidence="4">
    <location>
        <begin position="201"/>
        <end position="246"/>
    </location>
</feature>
<feature type="compositionally biased region" description="Basic residues" evidence="4">
    <location>
        <begin position="742"/>
        <end position="759"/>
    </location>
</feature>
<evidence type="ECO:0000259" key="5">
    <source>
        <dbReference type="Pfam" id="PF08190"/>
    </source>
</evidence>
<dbReference type="Proteomes" id="UP000594454">
    <property type="component" value="Chromosome 1"/>
</dbReference>
<feature type="region of interest" description="Disordered" evidence="4">
    <location>
        <begin position="357"/>
        <end position="386"/>
    </location>
</feature>
<dbReference type="EMBL" id="LR899009">
    <property type="protein sequence ID" value="CAD7077051.1"/>
    <property type="molecule type" value="Genomic_DNA"/>
</dbReference>
<dbReference type="Pfam" id="PF18201">
    <property type="entry name" value="PIH1_CS"/>
    <property type="match status" value="1"/>
</dbReference>
<evidence type="ECO:0000256" key="1">
    <source>
        <dbReference type="ARBA" id="ARBA00022490"/>
    </source>
</evidence>
<evidence type="ECO:0000313" key="7">
    <source>
        <dbReference type="EMBL" id="CAD7077051.1"/>
    </source>
</evidence>
<comment type="similarity">
    <text evidence="3">Belongs to the PIH1 family. Kintoun subfamily.</text>
</comment>
<dbReference type="GO" id="GO:0060285">
    <property type="term" value="P:cilium-dependent cell motility"/>
    <property type="evidence" value="ECO:0007669"/>
    <property type="project" value="UniProtKB-UniRule"/>
</dbReference>
<dbReference type="InterPro" id="IPR050734">
    <property type="entry name" value="PIH1/Kintoun_subfamily"/>
</dbReference>
<dbReference type="InterPro" id="IPR041442">
    <property type="entry name" value="PIH1D1/2/3_CS-like"/>
</dbReference>
<evidence type="ECO:0000256" key="4">
    <source>
        <dbReference type="SAM" id="MobiDB-lite"/>
    </source>
</evidence>
<name>A0A7R8YP59_HERIL</name>